<dbReference type="Pfam" id="PF00282">
    <property type="entry name" value="Pyridoxal_deC"/>
    <property type="match status" value="1"/>
</dbReference>
<evidence type="ECO:0000256" key="7">
    <source>
        <dbReference type="RuleBase" id="RU000382"/>
    </source>
</evidence>
<dbReference type="PROSITE" id="PS00392">
    <property type="entry name" value="DDC_GAD_HDC_YDC"/>
    <property type="match status" value="1"/>
</dbReference>
<evidence type="ECO:0000256" key="5">
    <source>
        <dbReference type="ARBA" id="ARBA00023194"/>
    </source>
</evidence>
<dbReference type="InterPro" id="IPR021115">
    <property type="entry name" value="Pyridoxal-P_BS"/>
</dbReference>
<protein>
    <submittedName>
        <fullName evidence="8">Pyridoxal phosphate-dependent decarboxylase family protein</fullName>
    </submittedName>
</protein>
<gene>
    <name evidence="8" type="ORF">ACFSXZ_21860</name>
</gene>
<dbReference type="Gene3D" id="3.40.640.10">
    <property type="entry name" value="Type I PLP-dependent aspartate aminotransferase-like (Major domain)"/>
    <property type="match status" value="1"/>
</dbReference>
<comment type="similarity">
    <text evidence="2 7">Belongs to the group II decarboxylase family.</text>
</comment>
<dbReference type="EMBL" id="JBHUKR010000009">
    <property type="protein sequence ID" value="MFD2418981.1"/>
    <property type="molecule type" value="Genomic_DNA"/>
</dbReference>
<evidence type="ECO:0000313" key="9">
    <source>
        <dbReference type="Proteomes" id="UP001597417"/>
    </source>
</evidence>
<evidence type="ECO:0000256" key="3">
    <source>
        <dbReference type="ARBA" id="ARBA00022793"/>
    </source>
</evidence>
<keyword evidence="3" id="KW-0210">Decarboxylase</keyword>
<comment type="caution">
    <text evidence="8">The sequence shown here is derived from an EMBL/GenBank/DDBJ whole genome shotgun (WGS) entry which is preliminary data.</text>
</comment>
<dbReference type="PANTHER" id="PTHR45677:SF8">
    <property type="entry name" value="CYSTEINE SULFINIC ACID DECARBOXYLASE"/>
    <property type="match status" value="1"/>
</dbReference>
<dbReference type="InterPro" id="IPR002129">
    <property type="entry name" value="PyrdxlP-dep_de-COase"/>
</dbReference>
<keyword evidence="5" id="KW-0045">Antibiotic biosynthesis</keyword>
<keyword evidence="6 7" id="KW-0456">Lyase</keyword>
<evidence type="ECO:0000256" key="6">
    <source>
        <dbReference type="ARBA" id="ARBA00023239"/>
    </source>
</evidence>
<dbReference type="PANTHER" id="PTHR45677">
    <property type="entry name" value="GLUTAMATE DECARBOXYLASE-RELATED"/>
    <property type="match status" value="1"/>
</dbReference>
<evidence type="ECO:0000256" key="2">
    <source>
        <dbReference type="ARBA" id="ARBA00009533"/>
    </source>
</evidence>
<proteinExistence type="inferred from homology"/>
<dbReference type="InterPro" id="IPR015421">
    <property type="entry name" value="PyrdxlP-dep_Trfase_major"/>
</dbReference>
<dbReference type="InterPro" id="IPR015424">
    <property type="entry name" value="PyrdxlP-dep_Trfase"/>
</dbReference>
<dbReference type="RefSeq" id="WP_378266969.1">
    <property type="nucleotide sequence ID" value="NZ_JBHUKR010000009.1"/>
</dbReference>
<organism evidence="8 9">
    <name type="scientific">Amycolatopsis pigmentata</name>
    <dbReference type="NCBI Taxonomy" id="450801"/>
    <lineage>
        <taxon>Bacteria</taxon>
        <taxon>Bacillati</taxon>
        <taxon>Actinomycetota</taxon>
        <taxon>Actinomycetes</taxon>
        <taxon>Pseudonocardiales</taxon>
        <taxon>Pseudonocardiaceae</taxon>
        <taxon>Amycolatopsis</taxon>
    </lineage>
</organism>
<evidence type="ECO:0000256" key="4">
    <source>
        <dbReference type="ARBA" id="ARBA00022898"/>
    </source>
</evidence>
<dbReference type="SUPFAM" id="SSF53383">
    <property type="entry name" value="PLP-dependent transferases"/>
    <property type="match status" value="1"/>
</dbReference>
<evidence type="ECO:0000313" key="8">
    <source>
        <dbReference type="EMBL" id="MFD2418981.1"/>
    </source>
</evidence>
<dbReference type="InterPro" id="IPR015422">
    <property type="entry name" value="PyrdxlP-dep_Trfase_small"/>
</dbReference>
<dbReference type="Proteomes" id="UP001597417">
    <property type="component" value="Unassembled WGS sequence"/>
</dbReference>
<evidence type="ECO:0000256" key="1">
    <source>
        <dbReference type="ARBA" id="ARBA00001933"/>
    </source>
</evidence>
<keyword evidence="4 7" id="KW-0663">Pyridoxal phosphate</keyword>
<name>A0ABW5FVU5_9PSEU</name>
<reference evidence="9" key="1">
    <citation type="journal article" date="2019" name="Int. J. Syst. Evol. Microbiol.">
        <title>The Global Catalogue of Microorganisms (GCM) 10K type strain sequencing project: providing services to taxonomists for standard genome sequencing and annotation.</title>
        <authorList>
            <consortium name="The Broad Institute Genomics Platform"/>
            <consortium name="The Broad Institute Genome Sequencing Center for Infectious Disease"/>
            <person name="Wu L."/>
            <person name="Ma J."/>
        </authorList>
    </citation>
    <scope>NUCLEOTIDE SEQUENCE [LARGE SCALE GENOMIC DNA]</scope>
    <source>
        <strain evidence="9">CGMCC 4.7645</strain>
    </source>
</reference>
<comment type="cofactor">
    <cofactor evidence="1 7">
        <name>pyridoxal 5'-phosphate</name>
        <dbReference type="ChEBI" id="CHEBI:597326"/>
    </cofactor>
</comment>
<sequence>MDAVGAPDALAGGAAGHERLAELIPLALGTLAAGGTERDGAAPAGGPAAVAAALSGARPLVPAEGVGAERALAELGTLFAAGSVDPAEPWCAAHLHCPPLAVAVAADVVAGALNPSMDSWDQAPVATELEREFVTEMARLCYPDEPAPDAVVTTGGTESNLLGLLLARERNPAVRPVCGASAHHSVARAAWLLGLPAPVVVDCDDQRIRPAALETALGTALDGAPAVVVATAGTTDTGEIDPLPEVARICRRHNARLHVDAAYGGLALCSPSLRSRLDGLGEADSIALDLHKFGWQPISAGLFVSRVASDLDALTVRAEYLNSEDDTEAGLPDVLGRSLRTSRRPDVFRMAVTMRALGVRGMGAMVEQCCRTAAEVAGLIDADPGLTLWGSPKLSTVLFRPAVADDITVPAANALVARIRRTLLEAGTAVVGRATIGGRIWLKLTFLHPHATAADYSGLLGEILAVARAEMTPPAARAASAEGAVTS</sequence>
<dbReference type="Gene3D" id="3.90.1150.10">
    <property type="entry name" value="Aspartate Aminotransferase, domain 1"/>
    <property type="match status" value="1"/>
</dbReference>
<accession>A0ABW5FVU5</accession>
<keyword evidence="9" id="KW-1185">Reference proteome</keyword>